<dbReference type="Proteomes" id="UP001153714">
    <property type="component" value="Chromosome 6"/>
</dbReference>
<feature type="signal peptide" evidence="6">
    <location>
        <begin position="1"/>
        <end position="18"/>
    </location>
</feature>
<reference evidence="8" key="1">
    <citation type="submission" date="2021-12" db="EMBL/GenBank/DDBJ databases">
        <authorList>
            <person name="King R."/>
        </authorList>
    </citation>
    <scope>NUCLEOTIDE SEQUENCE</scope>
</reference>
<sequence length="422" mass="48596">MNFKSCLIILAGLYEVSSSRVLELSDKFIEVSSDGMWFIKFYAPWCAHCRRLEPVWAHVAQSLYNSPIKVAKVDCTRFTTVATHFKIRAYPTLMFIKGDFQHEYNGEREKEDMVNYALRMSQPAIQKVSHADSLGYLKETHPVFFGYIGKQQGPLWESFSLHAQKYQPHTWFYTFSHDIIKQEVSPPNETSVFVYKEGDIFFFEAKEVIDNDESLNVTLDKWINSERFGFFPKITRANINDLLDTEKYLVIVVVSENKLNEITQIEQDFKDMVEGIVKKKKGDLNHHFQFGWMGNPDVANSIVMTELTVPNLLVLNSTTNHHHLPDDDPVLMTPEAVLIFLDQIHTQTAPTYGGNGWPVRFYRGFYEARTTLTNMWRGNPVLTALVFGLPLGFLSLICYSVCCADILDAEEDEVLETHEKKD</sequence>
<dbReference type="PRINTS" id="PR00421">
    <property type="entry name" value="THIOREDOXIN"/>
</dbReference>
<feature type="chain" id="PRO_5040249971" description="Thioredoxin domain-containing protein" evidence="6">
    <location>
        <begin position="19"/>
        <end position="422"/>
    </location>
</feature>
<dbReference type="SUPFAM" id="SSF52833">
    <property type="entry name" value="Thioredoxin-like"/>
    <property type="match status" value="1"/>
</dbReference>
<comment type="subcellular location">
    <subcellularLocation>
        <location evidence="1">Endoplasmic reticulum membrane</location>
        <topology evidence="1">Single-pass membrane protein</topology>
    </subcellularLocation>
</comment>
<evidence type="ECO:0000256" key="6">
    <source>
        <dbReference type="SAM" id="SignalP"/>
    </source>
</evidence>
<dbReference type="PROSITE" id="PS51352">
    <property type="entry name" value="THIOREDOXIN_2"/>
    <property type="match status" value="1"/>
</dbReference>
<evidence type="ECO:0000256" key="5">
    <source>
        <dbReference type="ARBA" id="ARBA00045246"/>
    </source>
</evidence>
<dbReference type="FunFam" id="3.40.30.10:FF:000300">
    <property type="entry name" value="Blast:Protein disulfide-isomerase TMX3"/>
    <property type="match status" value="1"/>
</dbReference>
<reference evidence="8" key="2">
    <citation type="submission" date="2022-10" db="EMBL/GenBank/DDBJ databases">
        <authorList>
            <consortium name="ENA_rothamsted_submissions"/>
            <consortium name="culmorum"/>
            <person name="King R."/>
        </authorList>
    </citation>
    <scope>NUCLEOTIDE SEQUENCE</scope>
</reference>
<dbReference type="InterPro" id="IPR017937">
    <property type="entry name" value="Thioredoxin_CS"/>
</dbReference>
<evidence type="ECO:0000256" key="1">
    <source>
        <dbReference type="ARBA" id="ARBA00004389"/>
    </source>
</evidence>
<evidence type="ECO:0000259" key="7">
    <source>
        <dbReference type="PROSITE" id="PS51352"/>
    </source>
</evidence>
<dbReference type="InterPro" id="IPR036249">
    <property type="entry name" value="Thioredoxin-like_sf"/>
</dbReference>
<dbReference type="Pfam" id="PF13848">
    <property type="entry name" value="Thioredoxin_6"/>
    <property type="match status" value="1"/>
</dbReference>
<evidence type="ECO:0000313" key="9">
    <source>
        <dbReference type="Proteomes" id="UP001153714"/>
    </source>
</evidence>
<keyword evidence="9" id="KW-1185">Reference proteome</keyword>
<dbReference type="AlphaFoldDB" id="A0A9N9RCC4"/>
<dbReference type="OrthoDB" id="74910at2759"/>
<evidence type="ECO:0000256" key="2">
    <source>
        <dbReference type="ARBA" id="ARBA00022692"/>
    </source>
</evidence>
<comment type="function">
    <text evidence="5">Probable disulfide isomerase, which participates in the folding of proteins containing disulfide bonds. May act as a dithiol oxidase. Acts as a regulator of endoplasmic reticulum-mitochondria contact sites via its ability to regulate redox signals.</text>
</comment>
<dbReference type="InterPro" id="IPR052250">
    <property type="entry name" value="PDI_TMX3"/>
</dbReference>
<dbReference type="GO" id="GO:0005789">
    <property type="term" value="C:endoplasmic reticulum membrane"/>
    <property type="evidence" value="ECO:0007669"/>
    <property type="project" value="UniProtKB-SubCell"/>
</dbReference>
<keyword evidence="4" id="KW-0472">Membrane</keyword>
<evidence type="ECO:0000256" key="4">
    <source>
        <dbReference type="ARBA" id="ARBA00023136"/>
    </source>
</evidence>
<dbReference type="PROSITE" id="PS00194">
    <property type="entry name" value="THIOREDOXIN_1"/>
    <property type="match status" value="1"/>
</dbReference>
<gene>
    <name evidence="8" type="ORF">DIATSA_LOCUS11327</name>
</gene>
<proteinExistence type="predicted"/>
<dbReference type="EMBL" id="OU893337">
    <property type="protein sequence ID" value="CAG9793915.1"/>
    <property type="molecule type" value="Genomic_DNA"/>
</dbReference>
<dbReference type="Pfam" id="PF00085">
    <property type="entry name" value="Thioredoxin"/>
    <property type="match status" value="1"/>
</dbReference>
<dbReference type="InterPro" id="IPR013766">
    <property type="entry name" value="Thioredoxin_domain"/>
</dbReference>
<accession>A0A9N9RCC4</accession>
<protein>
    <recommendedName>
        <fullName evidence="7">Thioredoxin domain-containing protein</fullName>
    </recommendedName>
</protein>
<evidence type="ECO:0000313" key="8">
    <source>
        <dbReference type="EMBL" id="CAG9793915.1"/>
    </source>
</evidence>
<organism evidence="8 9">
    <name type="scientific">Diatraea saccharalis</name>
    <name type="common">sugarcane borer</name>
    <dbReference type="NCBI Taxonomy" id="40085"/>
    <lineage>
        <taxon>Eukaryota</taxon>
        <taxon>Metazoa</taxon>
        <taxon>Ecdysozoa</taxon>
        <taxon>Arthropoda</taxon>
        <taxon>Hexapoda</taxon>
        <taxon>Insecta</taxon>
        <taxon>Pterygota</taxon>
        <taxon>Neoptera</taxon>
        <taxon>Endopterygota</taxon>
        <taxon>Lepidoptera</taxon>
        <taxon>Glossata</taxon>
        <taxon>Ditrysia</taxon>
        <taxon>Pyraloidea</taxon>
        <taxon>Crambidae</taxon>
        <taxon>Crambinae</taxon>
        <taxon>Diatraea</taxon>
    </lineage>
</organism>
<dbReference type="PANTHER" id="PTHR46426:SF1">
    <property type="entry name" value="PROTEIN DISULFIDE-ISOMERASE TMX3"/>
    <property type="match status" value="1"/>
</dbReference>
<keyword evidence="3" id="KW-1133">Transmembrane helix</keyword>
<evidence type="ECO:0000256" key="3">
    <source>
        <dbReference type="ARBA" id="ARBA00022989"/>
    </source>
</evidence>
<keyword evidence="2" id="KW-0812">Transmembrane</keyword>
<name>A0A9N9RCC4_9NEOP</name>
<dbReference type="Gene3D" id="3.40.30.10">
    <property type="entry name" value="Glutaredoxin"/>
    <property type="match status" value="1"/>
</dbReference>
<dbReference type="PANTHER" id="PTHR46426">
    <property type="entry name" value="PROTEIN DISULFIDE-ISOMERASE TMX3"/>
    <property type="match status" value="1"/>
</dbReference>
<keyword evidence="6" id="KW-0732">Signal</keyword>
<feature type="domain" description="Thioredoxin" evidence="7">
    <location>
        <begin position="1"/>
        <end position="122"/>
    </location>
</feature>